<organism evidence="1">
    <name type="scientific">Anguilla anguilla</name>
    <name type="common">European freshwater eel</name>
    <name type="synonym">Muraena anguilla</name>
    <dbReference type="NCBI Taxonomy" id="7936"/>
    <lineage>
        <taxon>Eukaryota</taxon>
        <taxon>Metazoa</taxon>
        <taxon>Chordata</taxon>
        <taxon>Craniata</taxon>
        <taxon>Vertebrata</taxon>
        <taxon>Euteleostomi</taxon>
        <taxon>Actinopterygii</taxon>
        <taxon>Neopterygii</taxon>
        <taxon>Teleostei</taxon>
        <taxon>Anguilliformes</taxon>
        <taxon>Anguillidae</taxon>
        <taxon>Anguilla</taxon>
    </lineage>
</organism>
<accession>A0A0E9SVV4</accession>
<reference evidence="1" key="2">
    <citation type="journal article" date="2015" name="Fish Shellfish Immunol.">
        <title>Early steps in the European eel (Anguilla anguilla)-Vibrio vulnificus interaction in the gills: Role of the RtxA13 toxin.</title>
        <authorList>
            <person name="Callol A."/>
            <person name="Pajuelo D."/>
            <person name="Ebbesson L."/>
            <person name="Teles M."/>
            <person name="MacKenzie S."/>
            <person name="Amaro C."/>
        </authorList>
    </citation>
    <scope>NUCLEOTIDE SEQUENCE</scope>
</reference>
<sequence>MKPIAIQISELENAGIVLLRIFNLYYSPSNLNGTHIHPRSYLVL</sequence>
<name>A0A0E9SVV4_ANGAN</name>
<dbReference type="AlphaFoldDB" id="A0A0E9SVV4"/>
<proteinExistence type="predicted"/>
<protein>
    <submittedName>
        <fullName evidence="1">Uncharacterized protein</fullName>
    </submittedName>
</protein>
<reference evidence="1" key="1">
    <citation type="submission" date="2014-11" db="EMBL/GenBank/DDBJ databases">
        <authorList>
            <person name="Amaro Gonzalez C."/>
        </authorList>
    </citation>
    <scope>NUCLEOTIDE SEQUENCE</scope>
</reference>
<dbReference type="EMBL" id="GBXM01063884">
    <property type="protein sequence ID" value="JAH44693.1"/>
    <property type="molecule type" value="Transcribed_RNA"/>
</dbReference>
<evidence type="ECO:0000313" key="1">
    <source>
        <dbReference type="EMBL" id="JAH44693.1"/>
    </source>
</evidence>